<dbReference type="PANTHER" id="PTHR23231">
    <property type="entry name" value="GERM CELL-LESS PROTEIN"/>
    <property type="match status" value="1"/>
</dbReference>
<dbReference type="PANTHER" id="PTHR23231:SF17">
    <property type="entry name" value="BTB DOMAIN-CONTAINING PROTEIN"/>
    <property type="match status" value="1"/>
</dbReference>
<dbReference type="InterPro" id="IPR043380">
    <property type="entry name" value="Gcl-like"/>
</dbReference>
<feature type="compositionally biased region" description="Low complexity" evidence="2">
    <location>
        <begin position="474"/>
        <end position="487"/>
    </location>
</feature>
<sequence>MGNVVNKVTNPIQAMRGKKRKREDEDSDCNEEINDLLDKSLATPKRKKLISTAKYIYQALFKEERNSDITVHALGKVWHLHKVYLSQSPYFASMFNGSWREADEDYVHIEIVDPKITIESLYSVFGALYMDEVVLEPREIVSILATATLFQLDSLIDRCAEVMIETSNAETAVKYYEAACEYGVKSVKQSTFNWLLVNLLSLYYKTGKWLRLISIELMELLVASPDLYVMQTELSLYTLLRYWMYLKLHPGAEEVGASEEKLQYFANRQSSVAFLNTPKGKPFEKCFRALRLHNLLNHHVDIRVLRQDNIIPVEWMHEPLFQQWNSMLLVDQTLDKGPKDVDEKLFLESCIRCGRTLPENEYLKWRWTGFNFGLDLILISDTKTLRVKRHHRTENERLLSLQVKRQFQIRVSVASLNDLRQIKHQQTTAIQSVSLDKNEEAMLIMFDKELTYPLLISVNMLVVSPPRTSPPSTPAQTAGPSSSSSSRQPHRRDEEESLDAGGNDIAVSS</sequence>
<dbReference type="GeneID" id="115267813"/>
<dbReference type="CDD" id="cd18305">
    <property type="entry name" value="BTB_POZ_GCL"/>
    <property type="match status" value="1"/>
</dbReference>
<dbReference type="EnsemblMetazoa" id="AALFPA23_007851.R10495">
    <property type="protein sequence ID" value="AALFPA23_007851.P10495"/>
    <property type="gene ID" value="AALFPA23_007851"/>
</dbReference>
<dbReference type="EnsemblMetazoa" id="AALFPA23_017467.R25478">
    <property type="protein sequence ID" value="AALFPA23_017467.P25478"/>
    <property type="gene ID" value="AALFPA23_017467"/>
</dbReference>
<dbReference type="CDD" id="cd18495">
    <property type="entry name" value="BACK_GCL"/>
    <property type="match status" value="1"/>
</dbReference>
<dbReference type="RefSeq" id="XP_062711550.1">
    <property type="nucleotide sequence ID" value="XM_062855566.1"/>
</dbReference>
<dbReference type="RefSeq" id="XP_062711553.1">
    <property type="nucleotide sequence ID" value="XM_062855569.1"/>
</dbReference>
<dbReference type="EnsemblMetazoa" id="AALFPA23_017467.R25479">
    <property type="protein sequence ID" value="AALFPA23_017467.P25479"/>
    <property type="gene ID" value="AALFPA23_017467"/>
</dbReference>
<dbReference type="RefSeq" id="XP_062711554.1">
    <property type="nucleotide sequence ID" value="XM_062855570.1"/>
</dbReference>
<dbReference type="GeneID" id="109432291"/>
<dbReference type="RefSeq" id="XP_062711555.1">
    <property type="nucleotide sequence ID" value="XM_062855571.1"/>
</dbReference>
<dbReference type="RefSeq" id="XP_062711565.1">
    <property type="nucleotide sequence ID" value="XM_062855581.1"/>
</dbReference>
<dbReference type="EnsemblMetazoa" id="AALFPA23_017467.R25476">
    <property type="protein sequence ID" value="AALFPA23_017467.P25476"/>
    <property type="gene ID" value="AALFPA23_017467"/>
</dbReference>
<dbReference type="RefSeq" id="XP_062711564.1">
    <property type="nucleotide sequence ID" value="XM_062855580.1"/>
</dbReference>
<evidence type="ECO:0000313" key="5">
    <source>
        <dbReference type="Proteomes" id="UP000069940"/>
    </source>
</evidence>
<protein>
    <recommendedName>
        <fullName evidence="3">BTB domain-containing protein</fullName>
    </recommendedName>
</protein>
<dbReference type="RefSeq" id="XP_062711552.1">
    <property type="nucleotide sequence ID" value="XM_062855568.1"/>
</dbReference>
<dbReference type="EnsemblMetazoa" id="AALFPA23_017467.R25473">
    <property type="protein sequence ID" value="AALFPA23_017467.P25473"/>
    <property type="gene ID" value="AALFPA23_017467"/>
</dbReference>
<evidence type="ECO:0000256" key="1">
    <source>
        <dbReference type="ARBA" id="ARBA00022473"/>
    </source>
</evidence>
<dbReference type="EnsemblMetazoa" id="AALFPA23_017467.R25475">
    <property type="protein sequence ID" value="AALFPA23_017467.P25475"/>
    <property type="gene ID" value="AALFPA23_017467"/>
</dbReference>
<evidence type="ECO:0000259" key="3">
    <source>
        <dbReference type="PROSITE" id="PS50097"/>
    </source>
</evidence>
<evidence type="ECO:0000313" key="4">
    <source>
        <dbReference type="EnsemblMetazoa" id="AALFPA23_017467.P25473"/>
    </source>
</evidence>
<keyword evidence="5" id="KW-1185">Reference proteome</keyword>
<dbReference type="Gene3D" id="3.30.710.10">
    <property type="entry name" value="Potassium Channel Kv1.1, Chain A"/>
    <property type="match status" value="1"/>
</dbReference>
<reference evidence="4" key="2">
    <citation type="submission" date="2025-05" db="UniProtKB">
        <authorList>
            <consortium name="EnsemblMetazoa"/>
        </authorList>
    </citation>
    <scope>IDENTIFICATION</scope>
    <source>
        <strain evidence="4">Foshan</strain>
    </source>
</reference>
<dbReference type="InterPro" id="IPR000210">
    <property type="entry name" value="BTB/POZ_dom"/>
</dbReference>
<dbReference type="Pfam" id="PF00651">
    <property type="entry name" value="BTB"/>
    <property type="match status" value="1"/>
</dbReference>
<evidence type="ECO:0000256" key="2">
    <source>
        <dbReference type="SAM" id="MobiDB-lite"/>
    </source>
</evidence>
<accession>A0ABM1ZDD9</accession>
<dbReference type="SMART" id="SM00225">
    <property type="entry name" value="BTB"/>
    <property type="match status" value="1"/>
</dbReference>
<dbReference type="PROSITE" id="PS50097">
    <property type="entry name" value="BTB"/>
    <property type="match status" value="1"/>
</dbReference>
<reference evidence="5" key="1">
    <citation type="journal article" date="2015" name="Proc. Natl. Acad. Sci. U.S.A.">
        <title>Genome sequence of the Asian Tiger mosquito, Aedes albopictus, reveals insights into its biology, genetics, and evolution.</title>
        <authorList>
            <person name="Chen X.G."/>
            <person name="Jiang X."/>
            <person name="Gu J."/>
            <person name="Xu M."/>
            <person name="Wu Y."/>
            <person name="Deng Y."/>
            <person name="Zhang C."/>
            <person name="Bonizzoni M."/>
            <person name="Dermauw W."/>
            <person name="Vontas J."/>
            <person name="Armbruster P."/>
            <person name="Huang X."/>
            <person name="Yang Y."/>
            <person name="Zhang H."/>
            <person name="He W."/>
            <person name="Peng H."/>
            <person name="Liu Y."/>
            <person name="Wu K."/>
            <person name="Chen J."/>
            <person name="Lirakis M."/>
            <person name="Topalis P."/>
            <person name="Van Leeuwen T."/>
            <person name="Hall A.B."/>
            <person name="Jiang X."/>
            <person name="Thorpe C."/>
            <person name="Mueller R.L."/>
            <person name="Sun C."/>
            <person name="Waterhouse R.M."/>
            <person name="Yan G."/>
            <person name="Tu Z.J."/>
            <person name="Fang X."/>
            <person name="James A.A."/>
        </authorList>
    </citation>
    <scope>NUCLEOTIDE SEQUENCE [LARGE SCALE GENOMIC DNA]</scope>
    <source>
        <strain evidence="5">Foshan</strain>
    </source>
</reference>
<feature type="region of interest" description="Disordered" evidence="2">
    <location>
        <begin position="466"/>
        <end position="509"/>
    </location>
</feature>
<organism evidence="4 5">
    <name type="scientific">Aedes albopictus</name>
    <name type="common">Asian tiger mosquito</name>
    <name type="synonym">Stegomyia albopicta</name>
    <dbReference type="NCBI Taxonomy" id="7160"/>
    <lineage>
        <taxon>Eukaryota</taxon>
        <taxon>Metazoa</taxon>
        <taxon>Ecdysozoa</taxon>
        <taxon>Arthropoda</taxon>
        <taxon>Hexapoda</taxon>
        <taxon>Insecta</taxon>
        <taxon>Pterygota</taxon>
        <taxon>Neoptera</taxon>
        <taxon>Endopterygota</taxon>
        <taxon>Diptera</taxon>
        <taxon>Nematocera</taxon>
        <taxon>Culicoidea</taxon>
        <taxon>Culicidae</taxon>
        <taxon>Culicinae</taxon>
        <taxon>Aedini</taxon>
        <taxon>Aedes</taxon>
        <taxon>Stegomyia</taxon>
    </lineage>
</organism>
<dbReference type="InterPro" id="IPR011333">
    <property type="entry name" value="SKP1/BTB/POZ_sf"/>
</dbReference>
<dbReference type="EnsemblMetazoa" id="AALFPA23_017467.R25474">
    <property type="protein sequence ID" value="AALFPA23_017467.P25474"/>
    <property type="gene ID" value="AALFPA23_017467"/>
</dbReference>
<keyword evidence="1" id="KW-0217">Developmental protein</keyword>
<dbReference type="SUPFAM" id="SSF54695">
    <property type="entry name" value="POZ domain"/>
    <property type="match status" value="1"/>
</dbReference>
<dbReference type="EnsemblMetazoa" id="AALFPA23_007851.R10496">
    <property type="protein sequence ID" value="AALFPA23_007851.P10496"/>
    <property type="gene ID" value="AALFPA23_007851"/>
</dbReference>
<dbReference type="EnsemblMetazoa" id="AALFPA23_017467.R25477">
    <property type="protein sequence ID" value="AALFPA23_017467.P25477"/>
    <property type="gene ID" value="AALFPA23_017467"/>
</dbReference>
<feature type="domain" description="BTB" evidence="3">
    <location>
        <begin position="67"/>
        <end position="137"/>
    </location>
</feature>
<dbReference type="RefSeq" id="XP_062711551.1">
    <property type="nucleotide sequence ID" value="XM_062855567.1"/>
</dbReference>
<dbReference type="Proteomes" id="UP000069940">
    <property type="component" value="Unassembled WGS sequence"/>
</dbReference>
<name>A0ABM1ZDD9_AEDAL</name>
<dbReference type="RefSeq" id="XP_062711549.1">
    <property type="nucleotide sequence ID" value="XM_062855565.1"/>
</dbReference>
<proteinExistence type="predicted"/>